<dbReference type="Pfam" id="PF09388">
    <property type="entry name" value="SpoOE-like"/>
    <property type="match status" value="1"/>
</dbReference>
<protein>
    <submittedName>
        <fullName evidence="1">Aspartyl-phosphate phosphatase Spo0E family protein</fullName>
    </submittedName>
</protein>
<dbReference type="InterPro" id="IPR036638">
    <property type="entry name" value="HLH_DNA-bd_sf"/>
</dbReference>
<dbReference type="InterPro" id="IPR018540">
    <property type="entry name" value="Spo0E-like"/>
</dbReference>
<organism evidence="1 2">
    <name type="scientific">Bacillus bruguierae</name>
    <dbReference type="NCBI Taxonomy" id="3127667"/>
    <lineage>
        <taxon>Bacteria</taxon>
        <taxon>Bacillati</taxon>
        <taxon>Bacillota</taxon>
        <taxon>Bacilli</taxon>
        <taxon>Bacillales</taxon>
        <taxon>Bacillaceae</taxon>
        <taxon>Bacillus</taxon>
    </lineage>
</organism>
<evidence type="ECO:0000313" key="1">
    <source>
        <dbReference type="EMBL" id="MEI4803796.1"/>
    </source>
</evidence>
<proteinExistence type="predicted"/>
<sequence>MGLTKLHSVIEDKKSELVQLALKYGINHKKVLTLSQELDCLIFKFMKRQ</sequence>
<dbReference type="PANTHER" id="PTHR41263:SF1">
    <property type="entry name" value="ASPARTYL-PHOSPHATE PHOSPHATASE YISI"/>
    <property type="match status" value="1"/>
</dbReference>
<dbReference type="SUPFAM" id="SSF140500">
    <property type="entry name" value="BAS1536-like"/>
    <property type="match status" value="1"/>
</dbReference>
<dbReference type="EMBL" id="JBAWSX010000018">
    <property type="protein sequence ID" value="MEI4803796.1"/>
    <property type="molecule type" value="Genomic_DNA"/>
</dbReference>
<evidence type="ECO:0000313" key="2">
    <source>
        <dbReference type="Proteomes" id="UP001372526"/>
    </source>
</evidence>
<dbReference type="Proteomes" id="UP001372526">
    <property type="component" value="Unassembled WGS sequence"/>
</dbReference>
<dbReference type="InterPro" id="IPR037208">
    <property type="entry name" value="Spo0E-like_sf"/>
</dbReference>
<dbReference type="RefSeq" id="WP_336474102.1">
    <property type="nucleotide sequence ID" value="NZ_JBAWSX010000018.1"/>
</dbReference>
<comment type="caution">
    <text evidence="1">The sequence shown here is derived from an EMBL/GenBank/DDBJ whole genome shotgun (WGS) entry which is preliminary data.</text>
</comment>
<gene>
    <name evidence="1" type="ORF">WAZ07_21650</name>
</gene>
<reference evidence="1 2" key="1">
    <citation type="submission" date="2024-01" db="EMBL/GenBank/DDBJ databases">
        <title>Seven novel Bacillus-like species.</title>
        <authorList>
            <person name="Liu G."/>
        </authorList>
    </citation>
    <scope>NUCLEOTIDE SEQUENCE [LARGE SCALE GENOMIC DNA]</scope>
    <source>
        <strain evidence="1 2">FJAT-51639</strain>
    </source>
</reference>
<dbReference type="Gene3D" id="4.10.280.10">
    <property type="entry name" value="Helix-loop-helix DNA-binding domain"/>
    <property type="match status" value="1"/>
</dbReference>
<dbReference type="PANTHER" id="PTHR41263">
    <property type="entry name" value="ASPARTYL-PHOSPHATE PHOSPHATASE YISI"/>
    <property type="match status" value="1"/>
</dbReference>
<accession>A0ABU8FPE5</accession>
<keyword evidence="2" id="KW-1185">Reference proteome</keyword>
<name>A0ABU8FPE5_9BACI</name>
<dbReference type="InterPro" id="IPR053028">
    <property type="entry name" value="Spo0E-like_phosphatase"/>
</dbReference>